<feature type="transmembrane region" description="Helical" evidence="8">
    <location>
        <begin position="322"/>
        <end position="343"/>
    </location>
</feature>
<gene>
    <name evidence="10" type="ORF">F8O01_09835</name>
</gene>
<dbReference type="PANTHER" id="PTHR48022">
    <property type="entry name" value="PLASTIDIC GLUCOSE TRANSPORTER 4"/>
    <property type="match status" value="1"/>
</dbReference>
<comment type="caution">
    <text evidence="10">The sequence shown here is derived from an EMBL/GenBank/DDBJ whole genome shotgun (WGS) entry which is preliminary data.</text>
</comment>
<dbReference type="InterPro" id="IPR005829">
    <property type="entry name" value="Sugar_transporter_CS"/>
</dbReference>
<dbReference type="PROSITE" id="PS00216">
    <property type="entry name" value="SUGAR_TRANSPORT_1"/>
    <property type="match status" value="1"/>
</dbReference>
<feature type="region of interest" description="Disordered" evidence="7">
    <location>
        <begin position="1"/>
        <end position="22"/>
    </location>
</feature>
<dbReference type="PROSITE" id="PS00217">
    <property type="entry name" value="SUGAR_TRANSPORT_2"/>
    <property type="match status" value="1"/>
</dbReference>
<feature type="transmembrane region" description="Helical" evidence="8">
    <location>
        <begin position="173"/>
        <end position="193"/>
    </location>
</feature>
<feature type="transmembrane region" description="Helical" evidence="8">
    <location>
        <begin position="447"/>
        <end position="468"/>
    </location>
</feature>
<dbReference type="NCBIfam" id="TIGR00879">
    <property type="entry name" value="SP"/>
    <property type="match status" value="1"/>
</dbReference>
<feature type="transmembrane region" description="Helical" evidence="8">
    <location>
        <begin position="382"/>
        <end position="409"/>
    </location>
</feature>
<name>A0A7J5BQZ7_9MICO</name>
<keyword evidence="3 8" id="KW-0812">Transmembrane</keyword>
<feature type="transmembrane region" description="Helical" evidence="8">
    <location>
        <begin position="65"/>
        <end position="87"/>
    </location>
</feature>
<dbReference type="PANTHER" id="PTHR48022:SF2">
    <property type="entry name" value="PLASTIDIC GLUCOSE TRANSPORTER 4"/>
    <property type="match status" value="1"/>
</dbReference>
<keyword evidence="11" id="KW-1185">Reference proteome</keyword>
<organism evidence="10 11">
    <name type="scientific">Pseudoclavibacter chungangensis</name>
    <dbReference type="NCBI Taxonomy" id="587635"/>
    <lineage>
        <taxon>Bacteria</taxon>
        <taxon>Bacillati</taxon>
        <taxon>Actinomycetota</taxon>
        <taxon>Actinomycetes</taxon>
        <taxon>Micrococcales</taxon>
        <taxon>Microbacteriaceae</taxon>
        <taxon>Pseudoclavibacter</taxon>
    </lineage>
</organism>
<reference evidence="10 11" key="1">
    <citation type="submission" date="2019-09" db="EMBL/GenBank/DDBJ databases">
        <title>Phylogeny of genus Pseudoclavibacter and closely related genus.</title>
        <authorList>
            <person name="Li Y."/>
        </authorList>
    </citation>
    <scope>NUCLEOTIDE SEQUENCE [LARGE SCALE GENOMIC DNA]</scope>
    <source>
        <strain evidence="10 11">DSM 23821</strain>
    </source>
</reference>
<feature type="transmembrane region" description="Helical" evidence="8">
    <location>
        <begin position="199"/>
        <end position="219"/>
    </location>
</feature>
<dbReference type="InterPro" id="IPR036259">
    <property type="entry name" value="MFS_trans_sf"/>
</dbReference>
<feature type="transmembrane region" description="Helical" evidence="8">
    <location>
        <begin position="29"/>
        <end position="45"/>
    </location>
</feature>
<comment type="similarity">
    <text evidence="2 6">Belongs to the major facilitator superfamily. Sugar transporter (TC 2.A.1.1) family.</text>
</comment>
<dbReference type="InterPro" id="IPR050360">
    <property type="entry name" value="MFS_Sugar_Transporters"/>
</dbReference>
<keyword evidence="6" id="KW-0813">Transport</keyword>
<dbReference type="GO" id="GO:0005886">
    <property type="term" value="C:plasma membrane"/>
    <property type="evidence" value="ECO:0007669"/>
    <property type="project" value="UniProtKB-SubCell"/>
</dbReference>
<evidence type="ECO:0000256" key="7">
    <source>
        <dbReference type="SAM" id="MobiDB-lite"/>
    </source>
</evidence>
<feature type="domain" description="Major facilitator superfamily (MFS) profile" evidence="9">
    <location>
        <begin position="32"/>
        <end position="475"/>
    </location>
</feature>
<dbReference type="Gene3D" id="1.20.1250.20">
    <property type="entry name" value="MFS general substrate transporter like domains"/>
    <property type="match status" value="1"/>
</dbReference>
<dbReference type="InterPro" id="IPR003663">
    <property type="entry name" value="Sugar/inositol_transpt"/>
</dbReference>
<dbReference type="PROSITE" id="PS50850">
    <property type="entry name" value="MFS"/>
    <property type="match status" value="1"/>
</dbReference>
<evidence type="ECO:0000313" key="10">
    <source>
        <dbReference type="EMBL" id="KAB1656680.1"/>
    </source>
</evidence>
<feature type="transmembrane region" description="Helical" evidence="8">
    <location>
        <begin position="421"/>
        <end position="441"/>
    </location>
</feature>
<keyword evidence="5 8" id="KW-0472">Membrane</keyword>
<dbReference type="AlphaFoldDB" id="A0A7J5BQZ7"/>
<feature type="transmembrane region" description="Helical" evidence="8">
    <location>
        <begin position="283"/>
        <end position="310"/>
    </location>
</feature>
<sequence length="494" mass="52819">MSGSPAGAHTSSGGASLPPLTDGPHRKRLGVVALIATFGGLLFGYDTGVANGAERPLQAEMGFDTIQIGIVISSLIFAAAIGAMIGGRLADQIGRRRTIIALSVMFFAGTLLVITSPGGPEHGTHTTLGFSLLVLGRIVLGLAVGGASTVVPIYLAELAPYEIRGSLSGRNELAIVIGQLAAFVVNAIIAALWGHHDGVWRIMFSICAIPAIFLFIGMLRMPESPRWLIEKGRGEEALRVLKTVRSNERAEAEFGEIEQVAVEEKRNDSRALGIRAVLSNKHLLLILVIACGLGIAQQFTGVNAIMYYGQRMLAESGFSEDMIGWVNIAPGVIAVIGGTIALFMMDRVNRRTNFLWGYGLTAVSHVLIAVSMILLFPEGNPIRPWAFLVLIVIMIGSIQLFLNIATWVYLSEIFPLHMRGVGMGVSVFVLWVANGVLALLVPSIVGAIGMGLFVVFAIVNAIAFLFVLKFVPETRGRTLEELEEDVTTGAIHLS</sequence>
<evidence type="ECO:0000256" key="3">
    <source>
        <dbReference type="ARBA" id="ARBA00022692"/>
    </source>
</evidence>
<evidence type="ECO:0000256" key="4">
    <source>
        <dbReference type="ARBA" id="ARBA00022989"/>
    </source>
</evidence>
<evidence type="ECO:0000256" key="8">
    <source>
        <dbReference type="SAM" id="Phobius"/>
    </source>
</evidence>
<accession>A0A7J5BQZ7</accession>
<feature type="transmembrane region" description="Helical" evidence="8">
    <location>
        <begin position="138"/>
        <end position="161"/>
    </location>
</feature>
<dbReference type="GO" id="GO:0005351">
    <property type="term" value="F:carbohydrate:proton symporter activity"/>
    <property type="evidence" value="ECO:0007669"/>
    <property type="project" value="TreeGrafter"/>
</dbReference>
<protein>
    <submittedName>
        <fullName evidence="10">Sugar porter family MFS transporter</fullName>
    </submittedName>
</protein>
<keyword evidence="4 8" id="KW-1133">Transmembrane helix</keyword>
<dbReference type="Pfam" id="PF00083">
    <property type="entry name" value="Sugar_tr"/>
    <property type="match status" value="1"/>
</dbReference>
<evidence type="ECO:0000256" key="1">
    <source>
        <dbReference type="ARBA" id="ARBA00004651"/>
    </source>
</evidence>
<dbReference type="RefSeq" id="WP_158040694.1">
    <property type="nucleotide sequence ID" value="NZ_JACCFV010000001.1"/>
</dbReference>
<evidence type="ECO:0000256" key="2">
    <source>
        <dbReference type="ARBA" id="ARBA00010992"/>
    </source>
</evidence>
<evidence type="ECO:0000256" key="6">
    <source>
        <dbReference type="RuleBase" id="RU003346"/>
    </source>
</evidence>
<proteinExistence type="inferred from homology"/>
<dbReference type="PRINTS" id="PR00171">
    <property type="entry name" value="SUGRTRNSPORT"/>
</dbReference>
<evidence type="ECO:0000256" key="5">
    <source>
        <dbReference type="ARBA" id="ARBA00023136"/>
    </source>
</evidence>
<dbReference type="SUPFAM" id="SSF103473">
    <property type="entry name" value="MFS general substrate transporter"/>
    <property type="match status" value="1"/>
</dbReference>
<dbReference type="Proteomes" id="UP000467240">
    <property type="component" value="Unassembled WGS sequence"/>
</dbReference>
<dbReference type="InterPro" id="IPR020846">
    <property type="entry name" value="MFS_dom"/>
</dbReference>
<dbReference type="OrthoDB" id="4008739at2"/>
<dbReference type="InterPro" id="IPR005828">
    <property type="entry name" value="MFS_sugar_transport-like"/>
</dbReference>
<feature type="transmembrane region" description="Helical" evidence="8">
    <location>
        <begin position="99"/>
        <end position="118"/>
    </location>
</feature>
<evidence type="ECO:0000259" key="9">
    <source>
        <dbReference type="PROSITE" id="PS50850"/>
    </source>
</evidence>
<feature type="compositionally biased region" description="Polar residues" evidence="7">
    <location>
        <begin position="1"/>
        <end position="14"/>
    </location>
</feature>
<dbReference type="EMBL" id="WBJZ01000011">
    <property type="protein sequence ID" value="KAB1656680.1"/>
    <property type="molecule type" value="Genomic_DNA"/>
</dbReference>
<evidence type="ECO:0000313" key="11">
    <source>
        <dbReference type="Proteomes" id="UP000467240"/>
    </source>
</evidence>
<comment type="subcellular location">
    <subcellularLocation>
        <location evidence="1">Cell membrane</location>
        <topology evidence="1">Multi-pass membrane protein</topology>
    </subcellularLocation>
</comment>
<feature type="transmembrane region" description="Helical" evidence="8">
    <location>
        <begin position="355"/>
        <end position="376"/>
    </location>
</feature>